<sequence length="89" mass="9264">NPWKSVANVSGVLGIFSFNLCGSDPECDGSSICWKNGSESINIANPLSTLSPVLNEQTGGFSINFTGVACGRGSDSWSTTIQFKCGVSL</sequence>
<dbReference type="InterPro" id="IPR009011">
    <property type="entry name" value="Man6P_isomerase_rcpt-bd_dom_sf"/>
</dbReference>
<reference evidence="1 2" key="1">
    <citation type="journal article" date="2017" name="PLoS Biol.">
        <title>The sea cucumber genome provides insights into morphological evolution and visceral regeneration.</title>
        <authorList>
            <person name="Zhang X."/>
            <person name="Sun L."/>
            <person name="Yuan J."/>
            <person name="Sun Y."/>
            <person name="Gao Y."/>
            <person name="Zhang L."/>
            <person name="Li S."/>
            <person name="Dai H."/>
            <person name="Hamel J.F."/>
            <person name="Liu C."/>
            <person name="Yu Y."/>
            <person name="Liu S."/>
            <person name="Lin W."/>
            <person name="Guo K."/>
            <person name="Jin S."/>
            <person name="Xu P."/>
            <person name="Storey K.B."/>
            <person name="Huan P."/>
            <person name="Zhang T."/>
            <person name="Zhou Y."/>
            <person name="Zhang J."/>
            <person name="Lin C."/>
            <person name="Li X."/>
            <person name="Xing L."/>
            <person name="Huo D."/>
            <person name="Sun M."/>
            <person name="Wang L."/>
            <person name="Mercier A."/>
            <person name="Li F."/>
            <person name="Yang H."/>
            <person name="Xiang J."/>
        </authorList>
    </citation>
    <scope>NUCLEOTIDE SEQUENCE [LARGE SCALE GENOMIC DNA]</scope>
    <source>
        <strain evidence="1">Shaxun</strain>
        <tissue evidence="1">Muscle</tissue>
    </source>
</reference>
<dbReference type="SUPFAM" id="SSF50911">
    <property type="entry name" value="Mannose 6-phosphate receptor domain"/>
    <property type="match status" value="1"/>
</dbReference>
<gene>
    <name evidence="1" type="ORF">BSL78_08154</name>
</gene>
<dbReference type="Proteomes" id="UP000230750">
    <property type="component" value="Unassembled WGS sequence"/>
</dbReference>
<dbReference type="OrthoDB" id="4504960at2759"/>
<feature type="non-terminal residue" evidence="1">
    <location>
        <position position="1"/>
    </location>
</feature>
<organism evidence="1 2">
    <name type="scientific">Stichopus japonicus</name>
    <name type="common">Sea cucumber</name>
    <dbReference type="NCBI Taxonomy" id="307972"/>
    <lineage>
        <taxon>Eukaryota</taxon>
        <taxon>Metazoa</taxon>
        <taxon>Echinodermata</taxon>
        <taxon>Eleutherozoa</taxon>
        <taxon>Echinozoa</taxon>
        <taxon>Holothuroidea</taxon>
        <taxon>Aspidochirotacea</taxon>
        <taxon>Aspidochirotida</taxon>
        <taxon>Stichopodidae</taxon>
        <taxon>Apostichopus</taxon>
    </lineage>
</organism>
<dbReference type="AlphaFoldDB" id="A0A2G8L414"/>
<feature type="non-terminal residue" evidence="1">
    <location>
        <position position="89"/>
    </location>
</feature>
<accession>A0A2G8L414</accession>
<evidence type="ECO:0000313" key="1">
    <source>
        <dbReference type="EMBL" id="PIK54945.1"/>
    </source>
</evidence>
<evidence type="ECO:0000313" key="2">
    <source>
        <dbReference type="Proteomes" id="UP000230750"/>
    </source>
</evidence>
<name>A0A2G8L414_STIJA</name>
<proteinExistence type="predicted"/>
<dbReference type="Gene3D" id="2.70.130.10">
    <property type="entry name" value="Mannose-6-phosphate receptor binding domain"/>
    <property type="match status" value="1"/>
</dbReference>
<comment type="caution">
    <text evidence="1">The sequence shown here is derived from an EMBL/GenBank/DDBJ whole genome shotgun (WGS) entry which is preliminary data.</text>
</comment>
<keyword evidence="2" id="KW-1185">Reference proteome</keyword>
<dbReference type="EMBL" id="MRZV01000229">
    <property type="protein sequence ID" value="PIK54945.1"/>
    <property type="molecule type" value="Genomic_DNA"/>
</dbReference>
<keyword evidence="1" id="KW-0675">Receptor</keyword>
<protein>
    <submittedName>
        <fullName evidence="1">Putative cation-independent mannose-6-phosphate receptor</fullName>
    </submittedName>
</protein>